<dbReference type="PRINTS" id="PR00237">
    <property type="entry name" value="GPCRRHODOPSN"/>
</dbReference>
<evidence type="ECO:0000256" key="9">
    <source>
        <dbReference type="SAM" id="Phobius"/>
    </source>
</evidence>
<comment type="subcellular location">
    <subcellularLocation>
        <location evidence="1">Membrane</location>
        <topology evidence="1">Multi-pass membrane protein</topology>
    </subcellularLocation>
</comment>
<evidence type="ECO:0000259" key="10">
    <source>
        <dbReference type="PROSITE" id="PS50262"/>
    </source>
</evidence>
<evidence type="ECO:0000256" key="6">
    <source>
        <dbReference type="ARBA" id="ARBA00023136"/>
    </source>
</evidence>
<protein>
    <recommendedName>
        <fullName evidence="10">G-protein coupled receptors family 1 profile domain-containing protein</fullName>
    </recommendedName>
</protein>
<dbReference type="GO" id="GO:0004930">
    <property type="term" value="F:G protein-coupled receptor activity"/>
    <property type="evidence" value="ECO:0007669"/>
    <property type="project" value="UniProtKB-KW"/>
</dbReference>
<evidence type="ECO:0000256" key="7">
    <source>
        <dbReference type="ARBA" id="ARBA00023170"/>
    </source>
</evidence>
<reference evidence="11" key="1">
    <citation type="submission" date="2020-11" db="EMBL/GenBank/DDBJ databases">
        <authorList>
            <person name="Tran Van P."/>
        </authorList>
    </citation>
    <scope>NUCLEOTIDE SEQUENCE</scope>
</reference>
<feature type="non-terminal residue" evidence="11">
    <location>
        <position position="1"/>
    </location>
</feature>
<dbReference type="PANTHER" id="PTHR45695">
    <property type="entry name" value="LEUCOKININ RECEPTOR-RELATED"/>
    <property type="match status" value="1"/>
</dbReference>
<keyword evidence="3 9" id="KW-0812">Transmembrane</keyword>
<dbReference type="AlphaFoldDB" id="A0A7R9QD26"/>
<dbReference type="GO" id="GO:0005886">
    <property type="term" value="C:plasma membrane"/>
    <property type="evidence" value="ECO:0007669"/>
    <property type="project" value="TreeGrafter"/>
</dbReference>
<feature type="transmembrane region" description="Helical" evidence="9">
    <location>
        <begin position="126"/>
        <end position="148"/>
    </location>
</feature>
<evidence type="ECO:0000256" key="2">
    <source>
        <dbReference type="ARBA" id="ARBA00010663"/>
    </source>
</evidence>
<dbReference type="InterPro" id="IPR017452">
    <property type="entry name" value="GPCR_Rhodpsn_7TM"/>
</dbReference>
<feature type="domain" description="G-protein coupled receptors family 1 profile" evidence="10">
    <location>
        <begin position="1"/>
        <end position="136"/>
    </location>
</feature>
<organism evidence="11">
    <name type="scientific">Oppiella nova</name>
    <dbReference type="NCBI Taxonomy" id="334625"/>
    <lineage>
        <taxon>Eukaryota</taxon>
        <taxon>Metazoa</taxon>
        <taxon>Ecdysozoa</taxon>
        <taxon>Arthropoda</taxon>
        <taxon>Chelicerata</taxon>
        <taxon>Arachnida</taxon>
        <taxon>Acari</taxon>
        <taxon>Acariformes</taxon>
        <taxon>Sarcoptiformes</taxon>
        <taxon>Oribatida</taxon>
        <taxon>Brachypylina</taxon>
        <taxon>Oppioidea</taxon>
        <taxon>Oppiidae</taxon>
        <taxon>Oppiella</taxon>
    </lineage>
</organism>
<dbReference type="SUPFAM" id="SSF81321">
    <property type="entry name" value="Family A G protein-coupled receptor-like"/>
    <property type="match status" value="1"/>
</dbReference>
<feature type="transmembrane region" description="Helical" evidence="9">
    <location>
        <begin position="30"/>
        <end position="49"/>
    </location>
</feature>
<evidence type="ECO:0000256" key="1">
    <source>
        <dbReference type="ARBA" id="ARBA00004141"/>
    </source>
</evidence>
<evidence type="ECO:0000256" key="4">
    <source>
        <dbReference type="ARBA" id="ARBA00022989"/>
    </source>
</evidence>
<evidence type="ECO:0000256" key="5">
    <source>
        <dbReference type="ARBA" id="ARBA00023040"/>
    </source>
</evidence>
<keyword evidence="12" id="KW-1185">Reference proteome</keyword>
<dbReference type="Proteomes" id="UP000728032">
    <property type="component" value="Unassembled WGS sequence"/>
</dbReference>
<name>A0A7R9QD26_9ACAR</name>
<dbReference type="Pfam" id="PF00001">
    <property type="entry name" value="7tm_1"/>
    <property type="match status" value="1"/>
</dbReference>
<feature type="transmembrane region" description="Helical" evidence="9">
    <location>
        <begin position="70"/>
        <end position="88"/>
    </location>
</feature>
<keyword evidence="7" id="KW-0675">Receptor</keyword>
<dbReference type="EMBL" id="CAJPVJ010000574">
    <property type="protein sequence ID" value="CAG2162879.1"/>
    <property type="molecule type" value="Genomic_DNA"/>
</dbReference>
<keyword evidence="5" id="KW-0297">G-protein coupled receptor</keyword>
<accession>A0A7R9QD26</accession>
<keyword evidence="8" id="KW-0807">Transducer</keyword>
<dbReference type="InterPro" id="IPR000276">
    <property type="entry name" value="GPCR_Rhodpsn"/>
</dbReference>
<keyword evidence="6 9" id="KW-0472">Membrane</keyword>
<proteinExistence type="inferred from homology"/>
<sequence length="203" mass="23704">NSLVIIVEILVKQPSNNLHQWLINMAASDVILAVFCVPFSFTGVMYGQWVFPHWLCPVAQSTQLLSHSKLILYLSWILGSMYSAFWLSNTKTNPFMLNTTNPMDNETYYECSYAEGMTDYEMKVVVIYNFVFTYLLPFIVITFSYLAITKRLLVDPKTTGGHILRKNKTIRNKVKDDFKRIFLKRRLEKRKSYQNSETINTRV</sequence>
<dbReference type="EMBL" id="OC915399">
    <property type="protein sequence ID" value="CAD7640265.1"/>
    <property type="molecule type" value="Genomic_DNA"/>
</dbReference>
<dbReference type="Gene3D" id="1.20.1070.10">
    <property type="entry name" value="Rhodopsin 7-helix transmembrane proteins"/>
    <property type="match status" value="2"/>
</dbReference>
<evidence type="ECO:0000313" key="12">
    <source>
        <dbReference type="Proteomes" id="UP000728032"/>
    </source>
</evidence>
<keyword evidence="4 9" id="KW-1133">Transmembrane helix</keyword>
<comment type="similarity">
    <text evidence="2">Belongs to the G-protein coupled receptor 1 family.</text>
</comment>
<dbReference type="OrthoDB" id="10037617at2759"/>
<dbReference type="PROSITE" id="PS50262">
    <property type="entry name" value="G_PROTEIN_RECEP_F1_2"/>
    <property type="match status" value="1"/>
</dbReference>
<dbReference type="PANTHER" id="PTHR45695:SF9">
    <property type="entry name" value="LEUCOKININ RECEPTOR"/>
    <property type="match status" value="1"/>
</dbReference>
<evidence type="ECO:0000256" key="3">
    <source>
        <dbReference type="ARBA" id="ARBA00022692"/>
    </source>
</evidence>
<gene>
    <name evidence="11" type="ORF">ONB1V03_LOCUS2467</name>
</gene>
<evidence type="ECO:0000256" key="8">
    <source>
        <dbReference type="ARBA" id="ARBA00023224"/>
    </source>
</evidence>
<evidence type="ECO:0000313" key="11">
    <source>
        <dbReference type="EMBL" id="CAD7640265.1"/>
    </source>
</evidence>